<organism evidence="5 6">
    <name type="scientific">Mycena sanguinolenta</name>
    <dbReference type="NCBI Taxonomy" id="230812"/>
    <lineage>
        <taxon>Eukaryota</taxon>
        <taxon>Fungi</taxon>
        <taxon>Dikarya</taxon>
        <taxon>Basidiomycota</taxon>
        <taxon>Agaricomycotina</taxon>
        <taxon>Agaricomycetes</taxon>
        <taxon>Agaricomycetidae</taxon>
        <taxon>Agaricales</taxon>
        <taxon>Marasmiineae</taxon>
        <taxon>Mycenaceae</taxon>
        <taxon>Mycena</taxon>
    </lineage>
</organism>
<dbReference type="GO" id="GO:0005975">
    <property type="term" value="P:carbohydrate metabolic process"/>
    <property type="evidence" value="ECO:0007669"/>
    <property type="project" value="InterPro"/>
</dbReference>
<keyword evidence="6" id="KW-1185">Reference proteome</keyword>
<dbReference type="Proteomes" id="UP000623467">
    <property type="component" value="Unassembled WGS sequence"/>
</dbReference>
<dbReference type="Gene3D" id="2.115.10.20">
    <property type="entry name" value="Glycosyl hydrolase domain, family 43"/>
    <property type="match status" value="1"/>
</dbReference>
<evidence type="ECO:0000256" key="4">
    <source>
        <dbReference type="RuleBase" id="RU361187"/>
    </source>
</evidence>
<dbReference type="InterPro" id="IPR023296">
    <property type="entry name" value="Glyco_hydro_beta-prop_sf"/>
</dbReference>
<proteinExistence type="inferred from homology"/>
<evidence type="ECO:0000313" key="5">
    <source>
        <dbReference type="EMBL" id="KAF7363895.1"/>
    </source>
</evidence>
<evidence type="ECO:0000256" key="3">
    <source>
        <dbReference type="ARBA" id="ARBA00023295"/>
    </source>
</evidence>
<comment type="similarity">
    <text evidence="1 4">Belongs to the glycosyl hydrolase 43 family.</text>
</comment>
<evidence type="ECO:0000256" key="2">
    <source>
        <dbReference type="ARBA" id="ARBA00022801"/>
    </source>
</evidence>
<dbReference type="EMBL" id="JACAZH010000007">
    <property type="protein sequence ID" value="KAF7363895.1"/>
    <property type="molecule type" value="Genomic_DNA"/>
</dbReference>
<evidence type="ECO:0000256" key="1">
    <source>
        <dbReference type="ARBA" id="ARBA00009865"/>
    </source>
</evidence>
<accession>A0A8H7D759</accession>
<gene>
    <name evidence="5" type="ORF">MSAN_01047500</name>
</gene>
<dbReference type="SUPFAM" id="SSF75005">
    <property type="entry name" value="Arabinanase/levansucrase/invertase"/>
    <property type="match status" value="1"/>
</dbReference>
<dbReference type="OrthoDB" id="2139957at2759"/>
<keyword evidence="2 4" id="KW-0378">Hydrolase</keyword>
<comment type="caution">
    <text evidence="5">The sequence shown here is derived from an EMBL/GenBank/DDBJ whole genome shotgun (WGS) entry which is preliminary data.</text>
</comment>
<protein>
    <submittedName>
        <fullName evidence="5">Glycoside hydrolase family 43 protein</fullName>
    </submittedName>
</protein>
<reference evidence="5" key="1">
    <citation type="submission" date="2020-05" db="EMBL/GenBank/DDBJ databases">
        <title>Mycena genomes resolve the evolution of fungal bioluminescence.</title>
        <authorList>
            <person name="Tsai I.J."/>
        </authorList>
    </citation>
    <scope>NUCLEOTIDE SEQUENCE</scope>
    <source>
        <strain evidence="5">160909Yilan</strain>
    </source>
</reference>
<dbReference type="Pfam" id="PF04616">
    <property type="entry name" value="Glyco_hydro_43"/>
    <property type="match status" value="1"/>
</dbReference>
<dbReference type="AlphaFoldDB" id="A0A8H7D759"/>
<name>A0A8H7D759_9AGAR</name>
<evidence type="ECO:0000313" key="6">
    <source>
        <dbReference type="Proteomes" id="UP000623467"/>
    </source>
</evidence>
<keyword evidence="3 4" id="KW-0326">Glycosidase</keyword>
<dbReference type="PANTHER" id="PTHR42812">
    <property type="entry name" value="BETA-XYLOSIDASE"/>
    <property type="match status" value="1"/>
</dbReference>
<dbReference type="PANTHER" id="PTHR42812:SF17">
    <property type="entry name" value="BETA-XYLOSIDASE C-TERMINAL CONCANAVALIN A-LIKE DOMAIN-CONTAINING PROTEIN-RELATED"/>
    <property type="match status" value="1"/>
</dbReference>
<sequence length="352" mass="39680">MRCSSRATSTRLRSFLELVLSPVVHTIRIPFFLPSRPIVHLRIGLGRHIFLRVQFFQCVSEDSYSRKPRSAELETNRCAKSSLWMQAVGGTSGIWAPSLRYHDGEFFISTTLVFDKMDINDTARWIMCVALPAWNHDTNSCTDHTPYHKSLRDGRVVRPSALQFRRIRYVAILGRGRDCIRSRLAPMGSEAPEGPHMHLKDDYYYLIIAEGGTGLNHMETAARSKEITGPFTPAPHNLLLTNPNTSAYFRFQGRETVLTNVAWAEGEWPGIIGGPILPQRLSIPGDGPWITAPHSIDFTPGSELPLHFAHWRLPDPAAYVISPPEHEFVYSVDMEYTPQVPEEEAGVSVFLT</sequence>
<dbReference type="InterPro" id="IPR051795">
    <property type="entry name" value="Glycosyl_Hydrlase_43"/>
</dbReference>
<dbReference type="GO" id="GO:0004553">
    <property type="term" value="F:hydrolase activity, hydrolyzing O-glycosyl compounds"/>
    <property type="evidence" value="ECO:0007669"/>
    <property type="project" value="InterPro"/>
</dbReference>
<dbReference type="InterPro" id="IPR006710">
    <property type="entry name" value="Glyco_hydro_43"/>
</dbReference>